<evidence type="ECO:0000313" key="2">
    <source>
        <dbReference type="EnsemblPlants" id="KQL05455"/>
    </source>
</evidence>
<proteinExistence type="predicted"/>
<feature type="domain" description="Transposase-associated" evidence="1">
    <location>
        <begin position="9"/>
        <end position="85"/>
    </location>
</feature>
<accession>K3XPV1</accession>
<dbReference type="EnsemblPlants" id="KQL05455">
    <property type="protein sequence ID" value="KQL05455"/>
    <property type="gene ID" value="SETIT_003930mg"/>
</dbReference>
<dbReference type="EMBL" id="AGNK02003115">
    <property type="status" value="NOT_ANNOTATED_CDS"/>
    <property type="molecule type" value="Genomic_DNA"/>
</dbReference>
<dbReference type="Gramene" id="KQL05455">
    <property type="protein sequence ID" value="KQL05455"/>
    <property type="gene ID" value="SETIT_003930mg"/>
</dbReference>
<reference evidence="2" key="2">
    <citation type="submission" date="2018-08" db="UniProtKB">
        <authorList>
            <consortium name="EnsemblPlants"/>
        </authorList>
    </citation>
    <scope>IDENTIFICATION</scope>
    <source>
        <strain evidence="2">Yugu1</strain>
    </source>
</reference>
<organism evidence="2 3">
    <name type="scientific">Setaria italica</name>
    <name type="common">Foxtail millet</name>
    <name type="synonym">Panicum italicum</name>
    <dbReference type="NCBI Taxonomy" id="4555"/>
    <lineage>
        <taxon>Eukaryota</taxon>
        <taxon>Viridiplantae</taxon>
        <taxon>Streptophyta</taxon>
        <taxon>Embryophyta</taxon>
        <taxon>Tracheophyta</taxon>
        <taxon>Spermatophyta</taxon>
        <taxon>Magnoliopsida</taxon>
        <taxon>Liliopsida</taxon>
        <taxon>Poales</taxon>
        <taxon>Poaceae</taxon>
        <taxon>PACMAD clade</taxon>
        <taxon>Panicoideae</taxon>
        <taxon>Panicodae</taxon>
        <taxon>Paniceae</taxon>
        <taxon>Cenchrinae</taxon>
        <taxon>Setaria</taxon>
    </lineage>
</organism>
<reference evidence="3" key="1">
    <citation type="journal article" date="2012" name="Nat. Biotechnol.">
        <title>Reference genome sequence of the model plant Setaria.</title>
        <authorList>
            <person name="Bennetzen J.L."/>
            <person name="Schmutz J."/>
            <person name="Wang H."/>
            <person name="Percifield R."/>
            <person name="Hawkins J."/>
            <person name="Pontaroli A.C."/>
            <person name="Estep M."/>
            <person name="Feng L."/>
            <person name="Vaughn J.N."/>
            <person name="Grimwood J."/>
            <person name="Jenkins J."/>
            <person name="Barry K."/>
            <person name="Lindquist E."/>
            <person name="Hellsten U."/>
            <person name="Deshpande S."/>
            <person name="Wang X."/>
            <person name="Wu X."/>
            <person name="Mitros T."/>
            <person name="Triplett J."/>
            <person name="Yang X."/>
            <person name="Ye C.Y."/>
            <person name="Mauro-Herrera M."/>
            <person name="Wang L."/>
            <person name="Li P."/>
            <person name="Sharma M."/>
            <person name="Sharma R."/>
            <person name="Ronald P.C."/>
            <person name="Panaud O."/>
            <person name="Kellogg E.A."/>
            <person name="Brutnell T.P."/>
            <person name="Doust A.N."/>
            <person name="Tuskan G.A."/>
            <person name="Rokhsar D."/>
            <person name="Devos K.M."/>
        </authorList>
    </citation>
    <scope>NUCLEOTIDE SEQUENCE [LARGE SCALE GENOMIC DNA]</scope>
    <source>
        <strain evidence="3">cv. Yugu1</strain>
    </source>
</reference>
<keyword evidence="3" id="KW-1185">Reference proteome</keyword>
<evidence type="ECO:0000259" key="1">
    <source>
        <dbReference type="Pfam" id="PF13963"/>
    </source>
</evidence>
<dbReference type="InParanoid" id="K3XPV1"/>
<dbReference type="Pfam" id="PF13963">
    <property type="entry name" value="Transpos_assoc"/>
    <property type="match status" value="1"/>
</dbReference>
<name>K3XPV1_SETIT</name>
<dbReference type="HOGENOM" id="CLU_129004_0_0_1"/>
<dbReference type="FunCoup" id="K3XPV1">
    <property type="interactions" value="9"/>
</dbReference>
<protein>
    <recommendedName>
        <fullName evidence="1">Transposase-associated domain-containing protein</fullName>
    </recommendedName>
</protein>
<dbReference type="AlphaFoldDB" id="K3XPV1"/>
<dbReference type="InterPro" id="IPR029480">
    <property type="entry name" value="Transpos_assoc"/>
</dbReference>
<dbReference type="Proteomes" id="UP000004995">
    <property type="component" value="Unassembled WGS sequence"/>
</dbReference>
<sequence>HRLLNVDHRAWMYGIRRHLHTFMSEVSMFVEAAEKHARICKTKQIRCPCFDCSNNIVWEDTDVIKRYLIKRSFVDGYIIWSYHGEAGGTFNRIDIDTGFDEVGGDDANENDH</sequence>
<evidence type="ECO:0000313" key="3">
    <source>
        <dbReference type="Proteomes" id="UP000004995"/>
    </source>
</evidence>